<gene>
    <name evidence="3" type="ORF">AAA081_07330</name>
</gene>
<comment type="caution">
    <text evidence="3">The sequence shown here is derived from an EMBL/GenBank/DDBJ whole genome shotgun (WGS) entry which is preliminary data.</text>
</comment>
<dbReference type="RefSeq" id="WP_349054413.1">
    <property type="nucleotide sequence ID" value="NZ_JBBNPS010000023.1"/>
</dbReference>
<evidence type="ECO:0000313" key="3">
    <source>
        <dbReference type="EMBL" id="MEQ3354099.1"/>
    </source>
</evidence>
<keyword evidence="4" id="KW-1185">Reference proteome</keyword>
<dbReference type="EMBL" id="JBBNPS010000023">
    <property type="protein sequence ID" value="MEQ3354099.1"/>
    <property type="molecule type" value="Genomic_DNA"/>
</dbReference>
<feature type="transmembrane region" description="Helical" evidence="2">
    <location>
        <begin position="247"/>
        <end position="267"/>
    </location>
</feature>
<keyword evidence="2" id="KW-0472">Membrane</keyword>
<dbReference type="InterPro" id="IPR042002">
    <property type="entry name" value="Sortase_C"/>
</dbReference>
<dbReference type="CDD" id="cd05827">
    <property type="entry name" value="Sortase_C"/>
    <property type="match status" value="1"/>
</dbReference>
<dbReference type="InterPro" id="IPR023365">
    <property type="entry name" value="Sortase_dom-sf"/>
</dbReference>
<dbReference type="Pfam" id="PF04203">
    <property type="entry name" value="Sortase"/>
    <property type="match status" value="1"/>
</dbReference>
<evidence type="ECO:0000256" key="1">
    <source>
        <dbReference type="ARBA" id="ARBA00022801"/>
    </source>
</evidence>
<dbReference type="SUPFAM" id="SSF63817">
    <property type="entry name" value="Sortase"/>
    <property type="match status" value="1"/>
</dbReference>
<sequence>MAKKKQSNWFFKLIFVLGFLILMYPQVSRLYYRVQSTQEVAAFEAGKAALSDEEIKKRMALARDFNDSLVNQNMEDPYSKARHERGRAEYARMLEVHEQIGHIQIPTIDLDIPIRAGTSEEVLQTSAGHLEGTSLPIGGNSTHTVITAHSGLPTAKLFTDIKDLKKGDRFYIHNIAETLAYEVDQIKVIEPSNFKDLVVVSGHDYATLLTCTPIGINTHRLLVRGHRVPYDKAVDDQFVADNRKDLLYKYAFIAVVLLILLLAYGSWKYQKKLKMLEADLKAFEKVMGKDDEGAGDGKDE</sequence>
<dbReference type="NCBIfam" id="NF033745">
    <property type="entry name" value="class_C_sortase"/>
    <property type="match status" value="1"/>
</dbReference>
<protein>
    <submittedName>
        <fullName evidence="3">Class C sortase</fullName>
    </submittedName>
</protein>
<dbReference type="Proteomes" id="UP001481872">
    <property type="component" value="Unassembled WGS sequence"/>
</dbReference>
<dbReference type="Gene3D" id="2.40.260.10">
    <property type="entry name" value="Sortase"/>
    <property type="match status" value="1"/>
</dbReference>
<evidence type="ECO:0000313" key="4">
    <source>
        <dbReference type="Proteomes" id="UP001481872"/>
    </source>
</evidence>
<keyword evidence="1" id="KW-0378">Hydrolase</keyword>
<proteinExistence type="predicted"/>
<dbReference type="NCBIfam" id="TIGR01076">
    <property type="entry name" value="sortase_fam"/>
    <property type="match status" value="1"/>
</dbReference>
<evidence type="ECO:0000256" key="2">
    <source>
        <dbReference type="SAM" id="Phobius"/>
    </source>
</evidence>
<name>A0ABV1J7D3_9FIRM</name>
<dbReference type="InterPro" id="IPR005754">
    <property type="entry name" value="Sortase"/>
</dbReference>
<keyword evidence="2" id="KW-0812">Transmembrane</keyword>
<accession>A0ABV1J7D3</accession>
<keyword evidence="2" id="KW-1133">Transmembrane helix</keyword>
<organism evidence="3 4">
    <name type="scientific">Aedoeadaptatus acetigenes</name>
    <dbReference type="NCBI Taxonomy" id="2981723"/>
    <lineage>
        <taxon>Bacteria</taxon>
        <taxon>Bacillati</taxon>
        <taxon>Bacillota</taxon>
        <taxon>Tissierellia</taxon>
        <taxon>Tissierellales</taxon>
        <taxon>Peptoniphilaceae</taxon>
        <taxon>Aedoeadaptatus</taxon>
    </lineage>
</organism>
<reference evidence="3 4" key="1">
    <citation type="submission" date="2024-04" db="EMBL/GenBank/DDBJ databases">
        <title>Human intestinal bacterial collection.</title>
        <authorList>
            <person name="Pauvert C."/>
            <person name="Hitch T.C.A."/>
            <person name="Clavel T."/>
        </authorList>
    </citation>
    <scope>NUCLEOTIDE SEQUENCE [LARGE SCALE GENOMIC DNA]</scope>
    <source>
        <strain evidence="3 4">CLA-SR-H026</strain>
    </source>
</reference>